<dbReference type="Proteomes" id="UP000195141">
    <property type="component" value="Chromosome"/>
</dbReference>
<reference evidence="2" key="2">
    <citation type="submission" date="2017-05" db="EMBL/GenBank/DDBJ databases">
        <authorList>
            <consortium name="The Broad Institute Genomics Platform"/>
            <consortium name="The Broad Institute Genomic Center for Infectious Diseases"/>
            <person name="Earl A."/>
            <person name="Manson A."/>
            <person name="Schwartman J."/>
            <person name="Gilmore M."/>
            <person name="Abouelleil A."/>
            <person name="Cao P."/>
            <person name="Chapman S."/>
            <person name="Cusick C."/>
            <person name="Shea T."/>
            <person name="Young S."/>
            <person name="Neafsey D."/>
            <person name="Nusbaum C."/>
            <person name="Birren B."/>
        </authorList>
    </citation>
    <scope>NUCLEOTIDE SEQUENCE</scope>
    <source>
        <strain evidence="2">9E7_DIV0242</strain>
    </source>
</reference>
<organism evidence="1">
    <name type="scientific">Candidatus Enterococcus clewellii</name>
    <dbReference type="NCBI Taxonomy" id="1834193"/>
    <lineage>
        <taxon>Bacteria</taxon>
        <taxon>Bacillati</taxon>
        <taxon>Bacillota</taxon>
        <taxon>Bacilli</taxon>
        <taxon>Lactobacillales</taxon>
        <taxon>Enterococcaceae</taxon>
        <taxon>Enterococcus</taxon>
    </lineage>
</organism>
<dbReference type="AlphaFoldDB" id="A0A242K8W8"/>
<accession>A0A242K8W8</accession>
<proteinExistence type="predicted"/>
<evidence type="ECO:0000313" key="2">
    <source>
        <dbReference type="EMBL" id="WYJ91225.1"/>
    </source>
</evidence>
<gene>
    <name evidence="1" type="ORF">A5888_001753</name>
    <name evidence="2" type="ORF">A5888_002993</name>
</gene>
<keyword evidence="3" id="KW-1185">Reference proteome</keyword>
<dbReference type="OrthoDB" id="369398at2"/>
<name>A0A242K8W8_9ENTE</name>
<dbReference type="EMBL" id="NGMM01000002">
    <property type="protein sequence ID" value="OTP17615.1"/>
    <property type="molecule type" value="Genomic_DNA"/>
</dbReference>
<protein>
    <submittedName>
        <fullName evidence="1">Uncharacterized protein</fullName>
    </submittedName>
</protein>
<sequence>MIDWCKENNSPEIKQLSTGYFDVLKNLLILTNKDETKKIKTAIEDYVLTVDEWSNQIPLLIFPKQDYLLLDYFMVDLNISKNTVMPIQIFLSNKKIESTIFFKLDPEIQMCNNDWELKK</sequence>
<dbReference type="EMBL" id="CP147247">
    <property type="protein sequence ID" value="WYJ91225.1"/>
    <property type="molecule type" value="Genomic_DNA"/>
</dbReference>
<reference evidence="1" key="1">
    <citation type="submission" date="2017-05" db="EMBL/GenBank/DDBJ databases">
        <title>The Genome Sequence of Enterococcus sp. 9E7_DIV0242.</title>
        <authorList>
            <consortium name="The Broad Institute Genomics Platform"/>
            <consortium name="The Broad Institute Genomic Center for Infectious Diseases"/>
            <person name="Earl A."/>
            <person name="Manson A."/>
            <person name="Schwartman J."/>
            <person name="Gilmore M."/>
            <person name="Abouelleil A."/>
            <person name="Cao P."/>
            <person name="Chapman S."/>
            <person name="Cusick C."/>
            <person name="Shea T."/>
            <person name="Young S."/>
            <person name="Neafsey D."/>
            <person name="Nusbaum C."/>
            <person name="Birren B."/>
        </authorList>
    </citation>
    <scope>NUCLEOTIDE SEQUENCE [LARGE SCALE GENOMIC DNA]</scope>
    <source>
        <strain evidence="1">9E7_DIV0242</strain>
    </source>
</reference>
<evidence type="ECO:0000313" key="1">
    <source>
        <dbReference type="EMBL" id="OTP17615.1"/>
    </source>
</evidence>
<reference evidence="2" key="3">
    <citation type="submission" date="2024-03" db="EMBL/GenBank/DDBJ databases">
        <title>The Genome Sequence of Enterococcus sp. DIV0242b.</title>
        <authorList>
            <consortium name="The Broad Institute Genomics Platform"/>
            <consortium name="The Broad Institute Microbial Omics Core"/>
            <consortium name="The Broad Institute Genomic Center for Infectious Diseases"/>
            <person name="Earl A."/>
            <person name="Manson A."/>
            <person name="Gilmore M."/>
            <person name="Schwartman J."/>
            <person name="Shea T."/>
            <person name="Abouelleil A."/>
            <person name="Cao P."/>
            <person name="Chapman S."/>
            <person name="Cusick C."/>
            <person name="Young S."/>
            <person name="Neafsey D."/>
            <person name="Nusbaum C."/>
            <person name="Birren B."/>
        </authorList>
    </citation>
    <scope>NUCLEOTIDE SEQUENCE</scope>
    <source>
        <strain evidence="2">9E7_DIV0242</strain>
    </source>
</reference>
<evidence type="ECO:0000313" key="3">
    <source>
        <dbReference type="Proteomes" id="UP000195141"/>
    </source>
</evidence>
<dbReference type="RefSeq" id="WP_086348812.1">
    <property type="nucleotide sequence ID" value="NZ_CP147247.1"/>
</dbReference>